<gene>
    <name evidence="11" type="ORF">B0A49_12287</name>
</gene>
<keyword evidence="3 8" id="KW-0812">Transmembrane</keyword>
<keyword evidence="12" id="KW-1185">Reference proteome</keyword>
<evidence type="ECO:0000256" key="1">
    <source>
        <dbReference type="ARBA" id="ARBA00004370"/>
    </source>
</evidence>
<reference evidence="11 12" key="1">
    <citation type="submission" date="2017-03" db="EMBL/GenBank/DDBJ databases">
        <title>Genomes of endolithic fungi from Antarctica.</title>
        <authorList>
            <person name="Coleine C."/>
            <person name="Masonjones S."/>
            <person name="Stajich J.E."/>
        </authorList>
    </citation>
    <scope>NUCLEOTIDE SEQUENCE [LARGE SCALE GENOMIC DNA]</scope>
    <source>
        <strain evidence="11 12">CCFEE 5187</strain>
    </source>
</reference>
<dbReference type="EMBL" id="NAJN01002756">
    <property type="protein sequence ID" value="TKA49812.1"/>
    <property type="molecule type" value="Genomic_DNA"/>
</dbReference>
<feature type="transmembrane region" description="Helical" evidence="8">
    <location>
        <begin position="44"/>
        <end position="67"/>
    </location>
</feature>
<feature type="transmembrane region" description="Helical" evidence="8">
    <location>
        <begin position="150"/>
        <end position="171"/>
    </location>
</feature>
<feature type="region of interest" description="Disordered" evidence="7">
    <location>
        <begin position="204"/>
        <end position="228"/>
    </location>
</feature>
<dbReference type="PANTHER" id="PTHR47797">
    <property type="entry name" value="DEHYDROGENASE, PUTATIVE (AFU_ORTHOLOGUE AFUA_8G05805)-RELATED"/>
    <property type="match status" value="1"/>
</dbReference>
<dbReference type="PROSITE" id="PS50939">
    <property type="entry name" value="CYTOCHROME_B561"/>
    <property type="match status" value="1"/>
</dbReference>
<evidence type="ECO:0000256" key="6">
    <source>
        <dbReference type="ARBA" id="ARBA00023136"/>
    </source>
</evidence>
<accession>A0A4U0VLI5</accession>
<protein>
    <recommendedName>
        <fullName evidence="10">Cytochrome b561 domain-containing protein</fullName>
    </recommendedName>
</protein>
<evidence type="ECO:0000313" key="11">
    <source>
        <dbReference type="EMBL" id="TKA49812.1"/>
    </source>
</evidence>
<comment type="subcellular location">
    <subcellularLocation>
        <location evidence="1">Membrane</location>
    </subcellularLocation>
</comment>
<feature type="compositionally biased region" description="Polar residues" evidence="7">
    <location>
        <begin position="217"/>
        <end position="228"/>
    </location>
</feature>
<feature type="domain" description="Cytochrome b561" evidence="10">
    <location>
        <begin position="3"/>
        <end position="206"/>
    </location>
</feature>
<name>A0A4U0VLI5_9PEZI</name>
<evidence type="ECO:0000313" key="12">
    <source>
        <dbReference type="Proteomes" id="UP000308768"/>
    </source>
</evidence>
<dbReference type="STRING" id="331657.A0A4U0VLI5"/>
<dbReference type="InterPro" id="IPR006593">
    <property type="entry name" value="Cyt_b561/ferric_Rdtase_TM"/>
</dbReference>
<feature type="chain" id="PRO_5020520417" description="Cytochrome b561 domain-containing protein" evidence="9">
    <location>
        <begin position="21"/>
        <end position="228"/>
    </location>
</feature>
<dbReference type="OrthoDB" id="19261at2759"/>
<evidence type="ECO:0000256" key="8">
    <source>
        <dbReference type="SAM" id="Phobius"/>
    </source>
</evidence>
<proteinExistence type="predicted"/>
<feature type="transmembrane region" description="Helical" evidence="8">
    <location>
        <begin position="177"/>
        <end position="200"/>
    </location>
</feature>
<keyword evidence="6 8" id="KW-0472">Membrane</keyword>
<organism evidence="11 12">
    <name type="scientific">Cryomyces minteri</name>
    <dbReference type="NCBI Taxonomy" id="331657"/>
    <lineage>
        <taxon>Eukaryota</taxon>
        <taxon>Fungi</taxon>
        <taxon>Dikarya</taxon>
        <taxon>Ascomycota</taxon>
        <taxon>Pezizomycotina</taxon>
        <taxon>Dothideomycetes</taxon>
        <taxon>Dothideomycetes incertae sedis</taxon>
        <taxon>Cryomyces</taxon>
    </lineage>
</organism>
<dbReference type="Proteomes" id="UP000308768">
    <property type="component" value="Unassembled WGS sequence"/>
</dbReference>
<dbReference type="Gene3D" id="1.20.120.1770">
    <property type="match status" value="1"/>
</dbReference>
<keyword evidence="9" id="KW-0732">Signal</keyword>
<feature type="transmembrane region" description="Helical" evidence="8">
    <location>
        <begin position="79"/>
        <end position="99"/>
    </location>
</feature>
<keyword evidence="5 8" id="KW-1133">Transmembrane helix</keyword>
<dbReference type="AlphaFoldDB" id="A0A4U0VLI5"/>
<dbReference type="CDD" id="cd08760">
    <property type="entry name" value="Cyt_b561_FRRS1_like"/>
    <property type="match status" value="1"/>
</dbReference>
<sequence>MHFSTRNALAALALASTAFAQDGGQDGGQPSPSEVAKTQNIIIAHGIMMGIAFAVLFPFGAIIMRLFKFRGVVWFHAGWQIFTYIVALAAFGLGIWLALLTNQLVTPNGHSIIGIIVIGALLFQPIGGFLHHYLYVKYQRPTAVGKSHRWIGRVFIILGTINGGLGLQLANEGKGATIAYSVLAVFFFLLWFVVVLVGNLKTKKESGPRSERKRISSETSLAERNNSV</sequence>
<evidence type="ECO:0000256" key="4">
    <source>
        <dbReference type="ARBA" id="ARBA00022982"/>
    </source>
</evidence>
<evidence type="ECO:0000256" key="9">
    <source>
        <dbReference type="SAM" id="SignalP"/>
    </source>
</evidence>
<dbReference type="SMART" id="SM00665">
    <property type="entry name" value="B561"/>
    <property type="match status" value="1"/>
</dbReference>
<evidence type="ECO:0000256" key="5">
    <source>
        <dbReference type="ARBA" id="ARBA00022989"/>
    </source>
</evidence>
<evidence type="ECO:0000256" key="7">
    <source>
        <dbReference type="SAM" id="MobiDB-lite"/>
    </source>
</evidence>
<feature type="signal peptide" evidence="9">
    <location>
        <begin position="1"/>
        <end position="20"/>
    </location>
</feature>
<feature type="compositionally biased region" description="Basic and acidic residues" evidence="7">
    <location>
        <begin position="204"/>
        <end position="216"/>
    </location>
</feature>
<dbReference type="GO" id="GO:0016020">
    <property type="term" value="C:membrane"/>
    <property type="evidence" value="ECO:0007669"/>
    <property type="project" value="UniProtKB-SubCell"/>
</dbReference>
<keyword evidence="4" id="KW-0249">Electron transport</keyword>
<keyword evidence="2" id="KW-0813">Transport</keyword>
<comment type="caution">
    <text evidence="11">The sequence shown here is derived from an EMBL/GenBank/DDBJ whole genome shotgun (WGS) entry which is preliminary data.</text>
</comment>
<feature type="transmembrane region" description="Helical" evidence="8">
    <location>
        <begin position="111"/>
        <end position="130"/>
    </location>
</feature>
<evidence type="ECO:0000256" key="2">
    <source>
        <dbReference type="ARBA" id="ARBA00022448"/>
    </source>
</evidence>
<evidence type="ECO:0000259" key="10">
    <source>
        <dbReference type="PROSITE" id="PS50939"/>
    </source>
</evidence>
<evidence type="ECO:0000256" key="3">
    <source>
        <dbReference type="ARBA" id="ARBA00022692"/>
    </source>
</evidence>
<dbReference type="PANTHER" id="PTHR47797:SF1">
    <property type="entry name" value="CYTOCHROME B561 DOMAIN-CONTAINING PROTEIN-RELATED"/>
    <property type="match status" value="1"/>
</dbReference>